<dbReference type="SUPFAM" id="SSF46934">
    <property type="entry name" value="UBA-like"/>
    <property type="match status" value="1"/>
</dbReference>
<dbReference type="InterPro" id="IPR000008">
    <property type="entry name" value="C2_dom"/>
</dbReference>
<dbReference type="GO" id="GO:0006914">
    <property type="term" value="P:autophagy"/>
    <property type="evidence" value="ECO:0007669"/>
    <property type="project" value="UniProtKB-KW"/>
</dbReference>
<evidence type="ECO:0000256" key="5">
    <source>
        <dbReference type="ARBA" id="ARBA00023198"/>
    </source>
</evidence>
<evidence type="ECO:0000256" key="1">
    <source>
        <dbReference type="ARBA" id="ARBA00009278"/>
    </source>
</evidence>
<dbReference type="SUPFAM" id="SSF49562">
    <property type="entry name" value="C2 domain (Calcium/lipid-binding domain, CaLB)"/>
    <property type="match status" value="1"/>
</dbReference>
<dbReference type="Gene3D" id="1.10.8.10">
    <property type="entry name" value="DNA helicase RuvA subunit, C-terminal domain"/>
    <property type="match status" value="1"/>
</dbReference>
<dbReference type="AlphaFoldDB" id="A0AAV7JQC4"/>
<evidence type="ECO:0000259" key="8">
    <source>
        <dbReference type="PROSITE" id="PS51140"/>
    </source>
</evidence>
<keyword evidence="3" id="KW-0391">Immunity</keyword>
<organism evidence="9 10">
    <name type="scientific">Oopsacas minuta</name>
    <dbReference type="NCBI Taxonomy" id="111878"/>
    <lineage>
        <taxon>Eukaryota</taxon>
        <taxon>Metazoa</taxon>
        <taxon>Porifera</taxon>
        <taxon>Hexactinellida</taxon>
        <taxon>Hexasterophora</taxon>
        <taxon>Lyssacinosida</taxon>
        <taxon>Leucopsacidae</taxon>
        <taxon>Oopsacas</taxon>
    </lineage>
</organism>
<feature type="domain" description="C2" evidence="7">
    <location>
        <begin position="75"/>
        <end position="192"/>
    </location>
</feature>
<dbReference type="Gene3D" id="2.60.40.150">
    <property type="entry name" value="C2 domain"/>
    <property type="match status" value="1"/>
</dbReference>
<dbReference type="PROSITE" id="PS51140">
    <property type="entry name" value="CUE"/>
    <property type="match status" value="1"/>
</dbReference>
<feature type="domain" description="CUE" evidence="8">
    <location>
        <begin position="251"/>
        <end position="294"/>
    </location>
</feature>
<feature type="region of interest" description="Disordered" evidence="6">
    <location>
        <begin position="1"/>
        <end position="20"/>
    </location>
</feature>
<keyword evidence="10" id="KW-1185">Reference proteome</keyword>
<evidence type="ECO:0000313" key="10">
    <source>
        <dbReference type="Proteomes" id="UP001165289"/>
    </source>
</evidence>
<reference evidence="9 10" key="1">
    <citation type="journal article" date="2023" name="BMC Biol.">
        <title>The compact genome of the sponge Oopsacas minuta (Hexactinellida) is lacking key metazoan core genes.</title>
        <authorList>
            <person name="Santini S."/>
            <person name="Schenkelaars Q."/>
            <person name="Jourda C."/>
            <person name="Duchesne M."/>
            <person name="Belahbib H."/>
            <person name="Rocher C."/>
            <person name="Selva M."/>
            <person name="Riesgo A."/>
            <person name="Vervoort M."/>
            <person name="Leys S.P."/>
            <person name="Kodjabachian L."/>
            <person name="Le Bivic A."/>
            <person name="Borchiellini C."/>
            <person name="Claverie J.M."/>
            <person name="Renard E."/>
        </authorList>
    </citation>
    <scope>NUCLEOTIDE SEQUENCE [LARGE SCALE GENOMIC DNA]</scope>
    <source>
        <strain evidence="9">SPO-2</strain>
    </source>
</reference>
<sequence>MASIVLDTDNSSETDTTETTRLTDFIHSSPVRKQQLEPDWREQLKKKAMLDVPDGFLRLQLPTQTPGNLQPVHYATTTTQPQNPYAGYQQYVGRLAITLAQARLNKNYGLTRMDPYCRLTIGHGVYETPTSLNGAKHPKWNKCIYVTLPNGITSFYIEIFDEKAFSVDERIAWAHIELPAAIFEGQAVEDWFPLNGNLGDGKEGTMLLGFKFERANFGSPPQQPPEPRITYDPPNMAVNQHSQRTALHSQPSTEGFKQLKDMFPDLEEEIIVSVLASQDNNTDNTINALLSMSTS</sequence>
<name>A0AAV7JQC4_9METZ</name>
<comment type="similarity">
    <text evidence="1">Belongs to the tollip family.</text>
</comment>
<dbReference type="CDD" id="cd04016">
    <property type="entry name" value="C2_Tollip"/>
    <property type="match status" value="1"/>
</dbReference>
<evidence type="ECO:0000256" key="6">
    <source>
        <dbReference type="SAM" id="MobiDB-lite"/>
    </source>
</evidence>
<dbReference type="InterPro" id="IPR037301">
    <property type="entry name" value="Tollip_C2"/>
</dbReference>
<dbReference type="Proteomes" id="UP001165289">
    <property type="component" value="Unassembled WGS sequence"/>
</dbReference>
<dbReference type="PANTHER" id="PTHR16461">
    <property type="entry name" value="TOLL-INTERACTING PROTEIN"/>
    <property type="match status" value="1"/>
</dbReference>
<comment type="caution">
    <text evidence="9">The sequence shown here is derived from an EMBL/GenBank/DDBJ whole genome shotgun (WGS) entry which is preliminary data.</text>
</comment>
<gene>
    <name evidence="9" type="ORF">LOD99_5713</name>
</gene>
<dbReference type="InterPro" id="IPR009060">
    <property type="entry name" value="UBA-like_sf"/>
</dbReference>
<dbReference type="InterPro" id="IPR003892">
    <property type="entry name" value="CUE"/>
</dbReference>
<dbReference type="GO" id="GO:0045087">
    <property type="term" value="P:innate immune response"/>
    <property type="evidence" value="ECO:0007669"/>
    <property type="project" value="UniProtKB-KW"/>
</dbReference>
<dbReference type="GO" id="GO:0043130">
    <property type="term" value="F:ubiquitin binding"/>
    <property type="evidence" value="ECO:0007669"/>
    <property type="project" value="InterPro"/>
</dbReference>
<dbReference type="PANTHER" id="PTHR16461:SF5">
    <property type="entry name" value="TOLL-INTERACTING PROTEIN"/>
    <property type="match status" value="1"/>
</dbReference>
<proteinExistence type="inferred from homology"/>
<dbReference type="GO" id="GO:0005737">
    <property type="term" value="C:cytoplasm"/>
    <property type="evidence" value="ECO:0007669"/>
    <property type="project" value="TreeGrafter"/>
</dbReference>
<dbReference type="InterPro" id="IPR035892">
    <property type="entry name" value="C2_domain_sf"/>
</dbReference>
<dbReference type="Pfam" id="PF02845">
    <property type="entry name" value="CUE"/>
    <property type="match status" value="1"/>
</dbReference>
<dbReference type="SMART" id="SM00546">
    <property type="entry name" value="CUE"/>
    <property type="match status" value="1"/>
</dbReference>
<dbReference type="PROSITE" id="PS50004">
    <property type="entry name" value="C2"/>
    <property type="match status" value="1"/>
</dbReference>
<dbReference type="EMBL" id="JAKMXF010000309">
    <property type="protein sequence ID" value="KAI6650873.1"/>
    <property type="molecule type" value="Genomic_DNA"/>
</dbReference>
<dbReference type="Pfam" id="PF00168">
    <property type="entry name" value="C2"/>
    <property type="match status" value="1"/>
</dbReference>
<evidence type="ECO:0000259" key="7">
    <source>
        <dbReference type="PROSITE" id="PS50004"/>
    </source>
</evidence>
<evidence type="ECO:0000313" key="9">
    <source>
        <dbReference type="EMBL" id="KAI6650873.1"/>
    </source>
</evidence>
<protein>
    <submittedName>
        <fullName evidence="9">Toll-interacting protein-like</fullName>
    </submittedName>
</protein>
<dbReference type="SMART" id="SM00239">
    <property type="entry name" value="C2"/>
    <property type="match status" value="1"/>
</dbReference>
<evidence type="ECO:0000256" key="3">
    <source>
        <dbReference type="ARBA" id="ARBA00022859"/>
    </source>
</evidence>
<dbReference type="GO" id="GO:0006511">
    <property type="term" value="P:ubiquitin-dependent protein catabolic process"/>
    <property type="evidence" value="ECO:0007669"/>
    <property type="project" value="TreeGrafter"/>
</dbReference>
<keyword evidence="2" id="KW-0399">Innate immunity</keyword>
<accession>A0AAV7JQC4</accession>
<evidence type="ECO:0000256" key="2">
    <source>
        <dbReference type="ARBA" id="ARBA00022588"/>
    </source>
</evidence>
<evidence type="ECO:0000256" key="4">
    <source>
        <dbReference type="ARBA" id="ARBA00023006"/>
    </source>
</evidence>
<keyword evidence="5" id="KW-0395">Inflammatory response</keyword>
<dbReference type="GO" id="GO:0031624">
    <property type="term" value="F:ubiquitin conjugating enzyme binding"/>
    <property type="evidence" value="ECO:0007669"/>
    <property type="project" value="TreeGrafter"/>
</dbReference>
<keyword evidence="4" id="KW-0072">Autophagy</keyword>